<dbReference type="Gene3D" id="6.20.330.10">
    <property type="match status" value="1"/>
</dbReference>
<evidence type="ECO:0000259" key="6">
    <source>
        <dbReference type="Pfam" id="PF01343"/>
    </source>
</evidence>
<evidence type="ECO:0000256" key="3">
    <source>
        <dbReference type="ARBA" id="ARBA00022801"/>
    </source>
</evidence>
<keyword evidence="3" id="KW-0378">Hydrolase</keyword>
<evidence type="ECO:0000313" key="8">
    <source>
        <dbReference type="Proteomes" id="UP000663946"/>
    </source>
</evidence>
<protein>
    <submittedName>
        <fullName evidence="7">S49 family peptidase</fullName>
    </submittedName>
</protein>
<feature type="compositionally biased region" description="Low complexity" evidence="5">
    <location>
        <begin position="390"/>
        <end position="400"/>
    </location>
</feature>
<sequence>MPNNMNPLLARFDQKPSIVAPEMQGIFEASLHQVAAQMNSPEFKAEMASVDENWWGEAGSFRSMLRPYVVKDGVLMIPVKGVLLHDFPYAFGSWATGYAYIQKAFERGLEDGSVRGIALIIDSPGGEVAGNFDLVDKMFAARGMKPVRAYAMESAYSAAYSIASVADSITVSRTGGVGSIGVVTAHIDMSAAMEQRGYKVTFIHFGAHKVDGNPYEALKPEVKERIQARIDELGAVFVSTVARNRGMDEKAVRDTEALTFTASQATSNGLADAIGTLDDSVAAFAAELSSDEGDETMSGQTKNDAAVDQAAVDTARAEGHAEGVKAGKIEGAKEGATAERARISAIVNSEEGKKRPSMALKMATGDKFASLDAETVTEMLADMPEEKAAATDTKTNATGKNFKEAMDDTKKADIGAPGEGEQAEVPRHERVLGLTKGPRDAAAA</sequence>
<dbReference type="InterPro" id="IPR029045">
    <property type="entry name" value="ClpP/crotonase-like_dom_sf"/>
</dbReference>
<dbReference type="CDD" id="cd07022">
    <property type="entry name" value="S49_Sppa_36K_type"/>
    <property type="match status" value="1"/>
</dbReference>
<dbReference type="SUPFAM" id="SSF52096">
    <property type="entry name" value="ClpP/crotonase"/>
    <property type="match status" value="1"/>
</dbReference>
<evidence type="ECO:0000256" key="1">
    <source>
        <dbReference type="ARBA" id="ARBA00008683"/>
    </source>
</evidence>
<reference evidence="7" key="1">
    <citation type="submission" date="2020-02" db="EMBL/GenBank/DDBJ databases">
        <title>Unexpected conservation and global transmission of agrobacterial virulence plasmids.</title>
        <authorList>
            <person name="Weisberg A.J."/>
            <person name="Davis E.W. II"/>
            <person name="Tabima J.R."/>
            <person name="Belcher M.S."/>
            <person name="Miller M."/>
            <person name="Kuo C.-H."/>
            <person name="Loper J.E."/>
            <person name="Grunwald N.J."/>
            <person name="Putnam M.L."/>
            <person name="Chang J.H."/>
        </authorList>
    </citation>
    <scope>NUCLEOTIDE SEQUENCE</scope>
    <source>
        <strain evidence="7">Q15/94</strain>
    </source>
</reference>
<keyword evidence="4" id="KW-0720">Serine protease</keyword>
<name>A0AAJ4N053_AGRTU</name>
<keyword evidence="2" id="KW-0645">Protease</keyword>
<dbReference type="Gene3D" id="3.90.226.10">
    <property type="entry name" value="2-enoyl-CoA Hydratase, Chain A, domain 1"/>
    <property type="match status" value="1"/>
</dbReference>
<dbReference type="AlphaFoldDB" id="A0AAJ4N053"/>
<evidence type="ECO:0000256" key="5">
    <source>
        <dbReference type="SAM" id="MobiDB-lite"/>
    </source>
</evidence>
<evidence type="ECO:0000256" key="2">
    <source>
        <dbReference type="ARBA" id="ARBA00022670"/>
    </source>
</evidence>
<feature type="compositionally biased region" description="Basic and acidic residues" evidence="5">
    <location>
        <begin position="401"/>
        <end position="413"/>
    </location>
</feature>
<accession>A0AAJ4N053</accession>
<feature type="domain" description="Peptidase S49" evidence="6">
    <location>
        <begin position="144"/>
        <end position="286"/>
    </location>
</feature>
<dbReference type="Proteomes" id="UP000663946">
    <property type="component" value="Chromosome 1"/>
</dbReference>
<dbReference type="GO" id="GO:0006508">
    <property type="term" value="P:proteolysis"/>
    <property type="evidence" value="ECO:0007669"/>
    <property type="project" value="UniProtKB-KW"/>
</dbReference>
<dbReference type="GO" id="GO:0008236">
    <property type="term" value="F:serine-type peptidase activity"/>
    <property type="evidence" value="ECO:0007669"/>
    <property type="project" value="UniProtKB-KW"/>
</dbReference>
<feature type="region of interest" description="Disordered" evidence="5">
    <location>
        <begin position="386"/>
        <end position="444"/>
    </location>
</feature>
<dbReference type="PANTHER" id="PTHR33209">
    <property type="entry name" value="PROTEASE 4"/>
    <property type="match status" value="1"/>
</dbReference>
<gene>
    <name evidence="7" type="ORF">G6M86_03420</name>
</gene>
<evidence type="ECO:0000256" key="4">
    <source>
        <dbReference type="ARBA" id="ARBA00022825"/>
    </source>
</evidence>
<dbReference type="RefSeq" id="WP_333721816.1">
    <property type="nucleotide sequence ID" value="NZ_CP049216.1"/>
</dbReference>
<comment type="similarity">
    <text evidence="1">Belongs to the peptidase S49 family.</text>
</comment>
<feature type="region of interest" description="Disordered" evidence="5">
    <location>
        <begin position="318"/>
        <end position="339"/>
    </location>
</feature>
<evidence type="ECO:0000313" key="7">
    <source>
        <dbReference type="EMBL" id="QTG12347.1"/>
    </source>
</evidence>
<organism evidence="7 8">
    <name type="scientific">Agrobacterium tumefaciens</name>
    <dbReference type="NCBI Taxonomy" id="358"/>
    <lineage>
        <taxon>Bacteria</taxon>
        <taxon>Pseudomonadati</taxon>
        <taxon>Pseudomonadota</taxon>
        <taxon>Alphaproteobacteria</taxon>
        <taxon>Hyphomicrobiales</taxon>
        <taxon>Rhizobiaceae</taxon>
        <taxon>Rhizobium/Agrobacterium group</taxon>
        <taxon>Agrobacterium</taxon>
        <taxon>Agrobacterium tumefaciens complex</taxon>
    </lineage>
</organism>
<dbReference type="EMBL" id="CP049216">
    <property type="protein sequence ID" value="QTG12347.1"/>
    <property type="molecule type" value="Genomic_DNA"/>
</dbReference>
<dbReference type="PANTHER" id="PTHR33209:SF1">
    <property type="entry name" value="PEPTIDASE S49 DOMAIN-CONTAINING PROTEIN"/>
    <property type="match status" value="1"/>
</dbReference>
<dbReference type="InterPro" id="IPR002142">
    <property type="entry name" value="Peptidase_S49"/>
</dbReference>
<dbReference type="Pfam" id="PF01343">
    <property type="entry name" value="Peptidase_S49"/>
    <property type="match status" value="1"/>
</dbReference>
<dbReference type="InterPro" id="IPR033855">
    <property type="entry name" value="Protein_C"/>
</dbReference>
<proteinExistence type="inferred from homology"/>